<evidence type="ECO:0000256" key="2">
    <source>
        <dbReference type="ARBA" id="ARBA00022884"/>
    </source>
</evidence>
<feature type="region of interest" description="Disordered" evidence="4">
    <location>
        <begin position="572"/>
        <end position="623"/>
    </location>
</feature>
<organism evidence="6 7">
    <name type="scientific">Knufia fluminis</name>
    <dbReference type="NCBI Taxonomy" id="191047"/>
    <lineage>
        <taxon>Eukaryota</taxon>
        <taxon>Fungi</taxon>
        <taxon>Dikarya</taxon>
        <taxon>Ascomycota</taxon>
        <taxon>Pezizomycotina</taxon>
        <taxon>Eurotiomycetes</taxon>
        <taxon>Chaetothyriomycetidae</taxon>
        <taxon>Chaetothyriales</taxon>
        <taxon>Trichomeriaceae</taxon>
        <taxon>Knufia</taxon>
    </lineage>
</organism>
<dbReference type="InterPro" id="IPR035979">
    <property type="entry name" value="RBD_domain_sf"/>
</dbReference>
<feature type="compositionally biased region" description="Polar residues" evidence="4">
    <location>
        <begin position="614"/>
        <end position="623"/>
    </location>
</feature>
<evidence type="ECO:0000313" key="7">
    <source>
        <dbReference type="Proteomes" id="UP001316803"/>
    </source>
</evidence>
<dbReference type="GO" id="GO:0003723">
    <property type="term" value="F:RNA binding"/>
    <property type="evidence" value="ECO:0007669"/>
    <property type="project" value="UniProtKB-UniRule"/>
</dbReference>
<dbReference type="Gene3D" id="3.30.70.330">
    <property type="match status" value="2"/>
</dbReference>
<name>A0AAN8ENS7_9EURO</name>
<dbReference type="PROSITE" id="PS50102">
    <property type="entry name" value="RRM"/>
    <property type="match status" value="2"/>
</dbReference>
<evidence type="ECO:0000256" key="4">
    <source>
        <dbReference type="SAM" id="MobiDB-lite"/>
    </source>
</evidence>
<evidence type="ECO:0000313" key="6">
    <source>
        <dbReference type="EMBL" id="KAK5955493.1"/>
    </source>
</evidence>
<keyword evidence="2 3" id="KW-0694">RNA-binding</keyword>
<protein>
    <recommendedName>
        <fullName evidence="5">RRM domain-containing protein</fullName>
    </recommendedName>
</protein>
<dbReference type="EMBL" id="JAKLMC020000006">
    <property type="protein sequence ID" value="KAK5955493.1"/>
    <property type="molecule type" value="Genomic_DNA"/>
</dbReference>
<gene>
    <name evidence="6" type="ORF">OHC33_003132</name>
</gene>
<reference evidence="6 7" key="1">
    <citation type="submission" date="2022-12" db="EMBL/GenBank/DDBJ databases">
        <title>Genomic features and morphological characterization of a novel Knufia sp. strain isolated from spacecraft assembly facility.</title>
        <authorList>
            <person name="Teixeira M."/>
            <person name="Chander A.M."/>
            <person name="Stajich J.E."/>
            <person name="Venkateswaran K."/>
        </authorList>
    </citation>
    <scope>NUCLEOTIDE SEQUENCE [LARGE SCALE GENOMIC DNA]</scope>
    <source>
        <strain evidence="6 7">FJI-L2-BK-P2</strain>
    </source>
</reference>
<dbReference type="SUPFAM" id="SSF54928">
    <property type="entry name" value="RNA-binding domain, RBD"/>
    <property type="match status" value="2"/>
</dbReference>
<dbReference type="Pfam" id="PF00076">
    <property type="entry name" value="RRM_1"/>
    <property type="match status" value="2"/>
</dbReference>
<dbReference type="SMART" id="SM00360">
    <property type="entry name" value="RRM"/>
    <property type="match status" value="2"/>
</dbReference>
<accession>A0AAN8ENS7</accession>
<keyword evidence="7" id="KW-1185">Reference proteome</keyword>
<feature type="compositionally biased region" description="Polar residues" evidence="4">
    <location>
        <begin position="542"/>
        <end position="552"/>
    </location>
</feature>
<proteinExistence type="predicted"/>
<feature type="domain" description="RRM" evidence="5">
    <location>
        <begin position="297"/>
        <end position="381"/>
    </location>
</feature>
<keyword evidence="1" id="KW-0677">Repeat</keyword>
<evidence type="ECO:0000259" key="5">
    <source>
        <dbReference type="PROSITE" id="PS50102"/>
    </source>
</evidence>
<dbReference type="AlphaFoldDB" id="A0AAN8ENS7"/>
<dbReference type="PANTHER" id="PTHR24012">
    <property type="entry name" value="RNA BINDING PROTEIN"/>
    <property type="match status" value="1"/>
</dbReference>
<feature type="domain" description="RRM" evidence="5">
    <location>
        <begin position="385"/>
        <end position="464"/>
    </location>
</feature>
<feature type="region of interest" description="Disordered" evidence="4">
    <location>
        <begin position="502"/>
        <end position="558"/>
    </location>
</feature>
<comment type="caution">
    <text evidence="6">The sequence shown here is derived from an EMBL/GenBank/DDBJ whole genome shotgun (WGS) entry which is preliminary data.</text>
</comment>
<dbReference type="InterPro" id="IPR012677">
    <property type="entry name" value="Nucleotide-bd_a/b_plait_sf"/>
</dbReference>
<feature type="compositionally biased region" description="Polar residues" evidence="4">
    <location>
        <begin position="572"/>
        <end position="585"/>
    </location>
</feature>
<evidence type="ECO:0000256" key="3">
    <source>
        <dbReference type="PROSITE-ProRule" id="PRU00176"/>
    </source>
</evidence>
<dbReference type="Proteomes" id="UP001316803">
    <property type="component" value="Unassembled WGS sequence"/>
</dbReference>
<feature type="compositionally biased region" description="Low complexity" evidence="4">
    <location>
        <begin position="598"/>
        <end position="612"/>
    </location>
</feature>
<dbReference type="InterPro" id="IPR000504">
    <property type="entry name" value="RRM_dom"/>
</dbReference>
<evidence type="ECO:0000256" key="1">
    <source>
        <dbReference type="ARBA" id="ARBA00022737"/>
    </source>
</evidence>
<sequence>MFSTDRQHKLQFPLLRSFRLNRSIPPYQDIRSSLAQQQLAPPYYHGPQWELPMANASSLALLTTNMNGNYNQRVPMGAYGQFVHHSSFIMLIKKLGMNGMQGPLNNFSNLKSALPSPVTAQHPAAAGRLDQNNPVMVLPSGQTVPISAFLPPAQSTNEQAAYHQNSMYGGYMNNMAQGAMTQYNNGLGYQPGMTEFEPAQRAVWPKNDENAGFNSSNGAMTSDFYPGYPYQSQVDNQTYIAGPIQPMKTKDNKGYEMVNLDELVMRDPPLPRAVPALWTNQEELSLAKCLQNPEGITNIYIRGFMPDTTDEDLHQWASRFGEIESCKAIIEQDTGKCKGFGFVMYYSPASAENCIRGFFHLGFQASYAQKSRNARLKDLEDRTSTNIYCTGVPIDWNEADLAKHFLPYRAISTKICRDTPSGVSKEVGFARFETREVAEQVVRDFHSVLTEHDGVKLFLRFADTKAQKQLKLQSQERRSWRSREYSYSVEHTPSPTLTRFQNAIDGVSPGSYQSPAGAGHSYTPDTSVSPPEAQQAQQAQASKQTVNTTSSRAAWPMQGGLASITNTASTRIQTAVPAQNTTTAKTEPAMPLQEARQAKTPSPKKGPAAPGKENISTTPQSTE</sequence>